<dbReference type="EMBL" id="MJBR01000010">
    <property type="protein sequence ID" value="OEY73211.1"/>
    <property type="molecule type" value="Genomic_DNA"/>
</dbReference>
<comment type="similarity">
    <text evidence="1">Belongs to the low molecular weight phosphotyrosine protein phosphatase family.</text>
</comment>
<keyword evidence="3" id="KW-0378">Hydrolase</keyword>
<protein>
    <recommendedName>
        <fullName evidence="2">protein-tyrosine-phosphatase</fullName>
        <ecNumber evidence="2">3.1.3.48</ecNumber>
    </recommendedName>
</protein>
<dbReference type="CDD" id="cd16343">
    <property type="entry name" value="LMWPTP"/>
    <property type="match status" value="1"/>
</dbReference>
<keyword evidence="4" id="KW-0904">Protein phosphatase</keyword>
<dbReference type="PANTHER" id="PTHR11717:SF7">
    <property type="entry name" value="LOW MOLECULAR WEIGHT PHOSPHOTYROSINE PROTEIN PHOSPHATASE"/>
    <property type="match status" value="1"/>
</dbReference>
<evidence type="ECO:0000256" key="2">
    <source>
        <dbReference type="ARBA" id="ARBA00013064"/>
    </source>
</evidence>
<feature type="domain" description="Phosphotyrosine protein phosphatase I" evidence="5">
    <location>
        <begin position="3"/>
        <end position="149"/>
    </location>
</feature>
<reference evidence="6 7" key="1">
    <citation type="submission" date="2016-09" db="EMBL/GenBank/DDBJ databases">
        <title>Genome Sequence of Salegentibacter salarius,Isolated from a Marine Solar Saltern of the Yellow Sea in South Korea.</title>
        <authorList>
            <person name="Zheng Q."/>
            <person name="Liu Y."/>
        </authorList>
    </citation>
    <scope>NUCLEOTIDE SEQUENCE [LARGE SCALE GENOMIC DNA]</scope>
    <source>
        <strain evidence="6 7">KCTC 12974</strain>
    </source>
</reference>
<dbReference type="InterPro" id="IPR023485">
    <property type="entry name" value="Ptyr_pPase"/>
</dbReference>
<dbReference type="InterPro" id="IPR050438">
    <property type="entry name" value="LMW_PTPase"/>
</dbReference>
<evidence type="ECO:0000259" key="5">
    <source>
        <dbReference type="SMART" id="SM00226"/>
    </source>
</evidence>
<evidence type="ECO:0000256" key="3">
    <source>
        <dbReference type="ARBA" id="ARBA00022801"/>
    </source>
</evidence>
<gene>
    <name evidence="6" type="ORF">BHS39_10710</name>
</gene>
<evidence type="ECO:0000313" key="6">
    <source>
        <dbReference type="EMBL" id="OEY73211.1"/>
    </source>
</evidence>
<dbReference type="PANTHER" id="PTHR11717">
    <property type="entry name" value="LOW MOLECULAR WEIGHT PROTEIN TYROSINE PHOSPHATASE"/>
    <property type="match status" value="1"/>
</dbReference>
<dbReference type="Proteomes" id="UP000176009">
    <property type="component" value="Unassembled WGS sequence"/>
</dbReference>
<evidence type="ECO:0000313" key="7">
    <source>
        <dbReference type="Proteomes" id="UP000176009"/>
    </source>
</evidence>
<organism evidence="6 7">
    <name type="scientific">Salegentibacter salarius</name>
    <dbReference type="NCBI Taxonomy" id="435906"/>
    <lineage>
        <taxon>Bacteria</taxon>
        <taxon>Pseudomonadati</taxon>
        <taxon>Bacteroidota</taxon>
        <taxon>Flavobacteriia</taxon>
        <taxon>Flavobacteriales</taxon>
        <taxon>Flavobacteriaceae</taxon>
        <taxon>Salegentibacter</taxon>
    </lineage>
</organism>
<name>A0ABX3BM48_9FLAO</name>
<evidence type="ECO:0000256" key="4">
    <source>
        <dbReference type="ARBA" id="ARBA00022912"/>
    </source>
</evidence>
<dbReference type="SUPFAM" id="SSF52788">
    <property type="entry name" value="Phosphotyrosine protein phosphatases I"/>
    <property type="match status" value="1"/>
</dbReference>
<dbReference type="InterPro" id="IPR036196">
    <property type="entry name" value="Ptyr_pPase_sf"/>
</dbReference>
<accession>A0ABX3BM48</accession>
<dbReference type="SMART" id="SM00226">
    <property type="entry name" value="LMWPc"/>
    <property type="match status" value="1"/>
</dbReference>
<sequence length="156" mass="17753">MKTKVLMVCLGNICRSPLAEGILKSKVDQSQVFVDSAGTGDYHIDDSPDPRSIAIAKKNNLDITYQRGRQFQAEDFDRFDRIYVMDNQNFKDVISLARNDDDRAKVQLILDVIFPAENVDVPDPYFGSEHGFENVYQMLDEACEKIADQLKEENKA</sequence>
<dbReference type="Pfam" id="PF01451">
    <property type="entry name" value="LMWPc"/>
    <property type="match status" value="1"/>
</dbReference>
<dbReference type="PRINTS" id="PR00719">
    <property type="entry name" value="LMWPTPASE"/>
</dbReference>
<evidence type="ECO:0000256" key="1">
    <source>
        <dbReference type="ARBA" id="ARBA00011063"/>
    </source>
</evidence>
<dbReference type="InterPro" id="IPR017867">
    <property type="entry name" value="Tyr_phospatase_low_mol_wt"/>
</dbReference>
<dbReference type="RefSeq" id="WP_070053634.1">
    <property type="nucleotide sequence ID" value="NZ_FVZF01000018.1"/>
</dbReference>
<proteinExistence type="inferred from homology"/>
<dbReference type="EC" id="3.1.3.48" evidence="2"/>
<dbReference type="Gene3D" id="3.40.50.2300">
    <property type="match status" value="1"/>
</dbReference>
<comment type="caution">
    <text evidence="6">The sequence shown here is derived from an EMBL/GenBank/DDBJ whole genome shotgun (WGS) entry which is preliminary data.</text>
</comment>
<keyword evidence="7" id="KW-1185">Reference proteome</keyword>